<keyword evidence="6 7" id="KW-0472">Membrane</keyword>
<accession>A0A1W6P208</accession>
<keyword evidence="4 7" id="KW-0812">Transmembrane</keyword>
<dbReference type="KEGG" id="kro:BVG79_02091"/>
<evidence type="ECO:0000256" key="2">
    <source>
        <dbReference type="ARBA" id="ARBA00008914"/>
    </source>
</evidence>
<dbReference type="GO" id="GO:0005886">
    <property type="term" value="C:plasma membrane"/>
    <property type="evidence" value="ECO:0007669"/>
    <property type="project" value="UniProtKB-SubCell"/>
</dbReference>
<feature type="domain" description="OmpA-like" evidence="8">
    <location>
        <begin position="172"/>
        <end position="263"/>
    </location>
</feature>
<dbReference type="EMBL" id="CP019937">
    <property type="protein sequence ID" value="ARO15431.1"/>
    <property type="molecule type" value="Genomic_DNA"/>
</dbReference>
<dbReference type="OrthoDB" id="7170686at2"/>
<dbReference type="Gene3D" id="3.30.1330.60">
    <property type="entry name" value="OmpA-like domain"/>
    <property type="match status" value="1"/>
</dbReference>
<dbReference type="Proteomes" id="UP000242447">
    <property type="component" value="Chromosome"/>
</dbReference>
<dbReference type="PANTHER" id="PTHR30329">
    <property type="entry name" value="STATOR ELEMENT OF FLAGELLAR MOTOR COMPLEX"/>
    <property type="match status" value="1"/>
</dbReference>
<comment type="subcellular location">
    <subcellularLocation>
        <location evidence="1">Cell membrane</location>
        <topology evidence="1">Single-pass membrane protein</topology>
    </subcellularLocation>
</comment>
<gene>
    <name evidence="10" type="primary">motB</name>
    <name evidence="10" type="ORF">BVG79_02091</name>
</gene>
<evidence type="ECO:0000256" key="5">
    <source>
        <dbReference type="ARBA" id="ARBA00022989"/>
    </source>
</evidence>
<keyword evidence="3" id="KW-1003">Cell membrane</keyword>
<evidence type="ECO:0000256" key="6">
    <source>
        <dbReference type="ARBA" id="ARBA00023136"/>
    </source>
</evidence>
<sequence length="275" mass="29220">MANQGNMRVVVRRRKVAAGRSHHGGAWKVAYADFVTAMMAFFLLMWIINSVTEEQRNGIANFFASGTPVASVSGGADGMFGGRDSQSREVGPAMGSGMDYIAGRATPQRGAMSAAQNASEVLALEEIARVLAGQGGESVEDDSIRRHIITRMTDEGLVIEVFAQPGAPIFQGDTAIPTPMTVAIIQMIARVAAQVQNGISVAAHLPSRPVVLQDNPVWRLSGARADAVRAALEAAGTPPARLRRVTGHADRSPVTSDPTALRNDRVEITILRNGR</sequence>
<feature type="domain" description="Motility protein B-like N-terminal" evidence="9">
    <location>
        <begin position="13"/>
        <end position="64"/>
    </location>
</feature>
<reference evidence="10 11" key="1">
    <citation type="submission" date="2017-02" db="EMBL/GenBank/DDBJ databases">
        <title>Ketogulonicigenium robustum SPU B003 Genome sequencing and assembly.</title>
        <authorList>
            <person name="Li Y."/>
            <person name="Liu L."/>
            <person name="Wang C."/>
            <person name="Zhang M."/>
            <person name="Zhang T."/>
            <person name="Zhang Y."/>
        </authorList>
    </citation>
    <scope>NUCLEOTIDE SEQUENCE [LARGE SCALE GENOMIC DNA]</scope>
    <source>
        <strain evidence="10 11">SPU_B003</strain>
    </source>
</reference>
<proteinExistence type="inferred from homology"/>
<dbReference type="InterPro" id="IPR006665">
    <property type="entry name" value="OmpA-like"/>
</dbReference>
<organism evidence="10 11">
    <name type="scientific">Ketogulonicigenium robustum</name>
    <dbReference type="NCBI Taxonomy" id="92947"/>
    <lineage>
        <taxon>Bacteria</taxon>
        <taxon>Pseudomonadati</taxon>
        <taxon>Pseudomonadota</taxon>
        <taxon>Alphaproteobacteria</taxon>
        <taxon>Rhodobacterales</taxon>
        <taxon>Roseobacteraceae</taxon>
        <taxon>Ketogulonicigenium</taxon>
    </lineage>
</organism>
<keyword evidence="5 7" id="KW-1133">Transmembrane helix</keyword>
<evidence type="ECO:0000256" key="3">
    <source>
        <dbReference type="ARBA" id="ARBA00022475"/>
    </source>
</evidence>
<evidence type="ECO:0000313" key="11">
    <source>
        <dbReference type="Proteomes" id="UP000242447"/>
    </source>
</evidence>
<dbReference type="InterPro" id="IPR025713">
    <property type="entry name" value="MotB-like_N_dom"/>
</dbReference>
<feature type="transmembrane region" description="Helical" evidence="7">
    <location>
        <begin position="29"/>
        <end position="48"/>
    </location>
</feature>
<protein>
    <submittedName>
        <fullName evidence="10">Chemotaxis protein MotB</fullName>
    </submittedName>
</protein>
<keyword evidence="11" id="KW-1185">Reference proteome</keyword>
<dbReference type="AlphaFoldDB" id="A0A1W6P208"/>
<dbReference type="Pfam" id="PF13677">
    <property type="entry name" value="MotB_plug"/>
    <property type="match status" value="1"/>
</dbReference>
<evidence type="ECO:0000256" key="4">
    <source>
        <dbReference type="ARBA" id="ARBA00022692"/>
    </source>
</evidence>
<dbReference type="RefSeq" id="WP_085786830.1">
    <property type="nucleotide sequence ID" value="NZ_CP019937.1"/>
</dbReference>
<dbReference type="SUPFAM" id="SSF103088">
    <property type="entry name" value="OmpA-like"/>
    <property type="match status" value="1"/>
</dbReference>
<dbReference type="STRING" id="92947.BVG79_02091"/>
<comment type="similarity">
    <text evidence="2">Belongs to the MotB family.</text>
</comment>
<dbReference type="InterPro" id="IPR036737">
    <property type="entry name" value="OmpA-like_sf"/>
</dbReference>
<name>A0A1W6P208_9RHOB</name>
<dbReference type="InterPro" id="IPR050330">
    <property type="entry name" value="Bact_OuterMem_StrucFunc"/>
</dbReference>
<dbReference type="Pfam" id="PF00691">
    <property type="entry name" value="OmpA"/>
    <property type="match status" value="1"/>
</dbReference>
<evidence type="ECO:0000256" key="7">
    <source>
        <dbReference type="SAM" id="Phobius"/>
    </source>
</evidence>
<evidence type="ECO:0000259" key="8">
    <source>
        <dbReference type="Pfam" id="PF00691"/>
    </source>
</evidence>
<evidence type="ECO:0000313" key="10">
    <source>
        <dbReference type="EMBL" id="ARO15431.1"/>
    </source>
</evidence>
<evidence type="ECO:0000259" key="9">
    <source>
        <dbReference type="Pfam" id="PF13677"/>
    </source>
</evidence>
<evidence type="ECO:0000256" key="1">
    <source>
        <dbReference type="ARBA" id="ARBA00004162"/>
    </source>
</evidence>
<dbReference type="PANTHER" id="PTHR30329:SF21">
    <property type="entry name" value="LIPOPROTEIN YIAD-RELATED"/>
    <property type="match status" value="1"/>
</dbReference>